<feature type="compositionally biased region" description="Low complexity" evidence="1">
    <location>
        <begin position="1655"/>
        <end position="1665"/>
    </location>
</feature>
<accession>A0A835WQJ2</accession>
<feature type="compositionally biased region" description="Low complexity" evidence="1">
    <location>
        <begin position="101"/>
        <end position="111"/>
    </location>
</feature>
<dbReference type="Proteomes" id="UP000613740">
    <property type="component" value="Unassembled WGS sequence"/>
</dbReference>
<feature type="compositionally biased region" description="Low complexity" evidence="1">
    <location>
        <begin position="1060"/>
        <end position="1078"/>
    </location>
</feature>
<name>A0A835WQJ2_9CHLO</name>
<feature type="compositionally biased region" description="Basic and acidic residues" evidence="1">
    <location>
        <begin position="1437"/>
        <end position="1448"/>
    </location>
</feature>
<reference evidence="2" key="1">
    <citation type="journal article" date="2020" name="bioRxiv">
        <title>Comparative genomics of Chlamydomonas.</title>
        <authorList>
            <person name="Craig R.J."/>
            <person name="Hasan A.R."/>
            <person name="Ness R.W."/>
            <person name="Keightley P.D."/>
        </authorList>
    </citation>
    <scope>NUCLEOTIDE SEQUENCE</scope>
    <source>
        <strain evidence="2">CCAP 11/173</strain>
    </source>
</reference>
<feature type="compositionally biased region" description="Low complexity" evidence="1">
    <location>
        <begin position="1625"/>
        <end position="1642"/>
    </location>
</feature>
<feature type="compositionally biased region" description="Basic and acidic residues" evidence="1">
    <location>
        <begin position="201"/>
        <end position="216"/>
    </location>
</feature>
<feature type="compositionally biased region" description="Basic residues" evidence="1">
    <location>
        <begin position="217"/>
        <end position="246"/>
    </location>
</feature>
<feature type="compositionally biased region" description="Low complexity" evidence="1">
    <location>
        <begin position="398"/>
        <end position="417"/>
    </location>
</feature>
<feature type="region of interest" description="Disordered" evidence="1">
    <location>
        <begin position="1578"/>
        <end position="1668"/>
    </location>
</feature>
<organism evidence="2 3">
    <name type="scientific">Chlamydomonas schloesseri</name>
    <dbReference type="NCBI Taxonomy" id="2026947"/>
    <lineage>
        <taxon>Eukaryota</taxon>
        <taxon>Viridiplantae</taxon>
        <taxon>Chlorophyta</taxon>
        <taxon>core chlorophytes</taxon>
        <taxon>Chlorophyceae</taxon>
        <taxon>CS clade</taxon>
        <taxon>Chlamydomonadales</taxon>
        <taxon>Chlamydomonadaceae</taxon>
        <taxon>Chlamydomonas</taxon>
    </lineage>
</organism>
<feature type="region of interest" description="Disordered" evidence="1">
    <location>
        <begin position="59"/>
        <end position="473"/>
    </location>
</feature>
<feature type="compositionally biased region" description="Gly residues" evidence="1">
    <location>
        <begin position="488"/>
        <end position="497"/>
    </location>
</feature>
<feature type="region of interest" description="Disordered" evidence="1">
    <location>
        <begin position="1059"/>
        <end position="1082"/>
    </location>
</feature>
<feature type="compositionally biased region" description="Low complexity" evidence="1">
    <location>
        <begin position="162"/>
        <end position="175"/>
    </location>
</feature>
<feature type="compositionally biased region" description="Low complexity" evidence="1">
    <location>
        <begin position="10"/>
        <end position="44"/>
    </location>
</feature>
<feature type="compositionally biased region" description="Low complexity" evidence="1">
    <location>
        <begin position="1338"/>
        <end position="1350"/>
    </location>
</feature>
<feature type="compositionally biased region" description="Low complexity" evidence="1">
    <location>
        <begin position="125"/>
        <end position="144"/>
    </location>
</feature>
<feature type="region of interest" description="Disordered" evidence="1">
    <location>
        <begin position="1"/>
        <end position="44"/>
    </location>
</feature>
<evidence type="ECO:0000313" key="3">
    <source>
        <dbReference type="Proteomes" id="UP000613740"/>
    </source>
</evidence>
<feature type="region of interest" description="Disordered" evidence="1">
    <location>
        <begin position="488"/>
        <end position="735"/>
    </location>
</feature>
<evidence type="ECO:0000256" key="1">
    <source>
        <dbReference type="SAM" id="MobiDB-lite"/>
    </source>
</evidence>
<feature type="region of interest" description="Disordered" evidence="1">
    <location>
        <begin position="1418"/>
        <end position="1448"/>
    </location>
</feature>
<gene>
    <name evidence="2" type="ORF">HYH02_004177</name>
</gene>
<feature type="region of interest" description="Disordered" evidence="1">
    <location>
        <begin position="814"/>
        <end position="844"/>
    </location>
</feature>
<feature type="region of interest" description="Disordered" evidence="1">
    <location>
        <begin position="1159"/>
        <end position="1233"/>
    </location>
</feature>
<feature type="compositionally biased region" description="Gly residues" evidence="1">
    <location>
        <begin position="1351"/>
        <end position="1364"/>
    </location>
</feature>
<feature type="compositionally biased region" description="Low complexity" evidence="1">
    <location>
        <begin position="498"/>
        <end position="509"/>
    </location>
</feature>
<feature type="compositionally biased region" description="Low complexity" evidence="1">
    <location>
        <begin position="1299"/>
        <end position="1315"/>
    </location>
</feature>
<dbReference type="OrthoDB" id="10692786at2759"/>
<sequence>MQPGRDDPAHTAPAGHSGHAHSAAAALDAATARPRASAARTEGAAAAVLEADIVSTRSSVDGAAAAKPLAAAARAAWGAGSAPATQARPAQANGASSRMYPGRMSSAPSSARPRHPRQRLQDELANAASPAPAAAAAAIAAPVPSDVTKQPSSPPAHGSAMPPVLLSPPASAVPPAEQETPRVRWSPSRAEGLAGRGADSASDRSASKSPRRSDSRSRRRRLSHSRSHSCSRSRSRSNRKRPHSHRPSACTSDMEPGRLLGAPDGPRGAVPPAHKVRRGAAPSPRKSGGLARGRSGSSSERPRGRGHTDAHGGRRSRSRQGERAAGQHNPALHASSRHRDVVAASLPSRSPISHRAATDAVAAGGSRDSAAIGGLSPRRPVSPVVRALYRASLQGPERLSPLRSRLLRSSSSSSEGGNDADADYADGSPMPNSARRGSGALGGGSRAVPGAAARRGRLGLHEGDSSDTDNSDPWYWLLKANLADRVGGVVGARGGGLPSTSSSSDASGAGRAGAKRVGGAGVAPAASGGQAAGRRPATPPRTYEVTATGPAWIAPREYWRDAGGVVAPPDVSPLAQPPGRAEGRAAPTRAAAPAAAKEEARCRQPQRPSRQQQRPAQPADASREHTPARRRRSSHRHKSSRSRSRERRRCDDSAGGGTPSRQKDAAHISVRSSRADRSPALRRLDSRGRGGHGRSSAAGAHDRKPPGCTHVHAVGRDGSGCGQSEQLRPDMRKPAGAVATAAASVAAEDAESTVLTGAAAAVLPAAVTATAATAPAATEHGHPGDPGATPSGAVVQPMANLVAAASAVPVVGAYGDGGLPQRPHEQQPPSPPGGPMATQPVPSGAVTDVDISAATPASEQLGIQQSDAAGGRAHALEAAAAANAGALGSPAGAVPPAPAAGERAFSVSAVEAVDRCPLAGAHTAATAAKPANLSASADVALAPAPARAGQAAAMSARPLGQAPVRGPVGAHLDYPGPGAAALDASASVAGAAAPAAGAGPVPSQQAPIQVIITGPTTFVTADGSGAGAAAAASASAVTALLRAGGGAAGVVDLRHLQAAPRGSRASGHPGPGAAAAAGAGPGAGVGSSSPAAAAAAAAGAAMPAPRRAPALVASAASGLPFAVGGERRGSLVAPGGRASYPSSAASSVYGDLHVAGSSSGSLASGVWRRNSGSDGSVGGGDSRQGGTALTHGSVGAGGEPWEGRRPHGTHSKPPVLPPRQASSTTAEIASASTRHHLSHAVGFIGQRDQGVDGGSLRYGVAEGSSAQGPRQHMSGAWGAAEHAAPTRLEHDPHAHRPHPYSQRAQRPQQQQHQGYPPQPHDEHTWAASRAPVQRSESARAAAATAPVATRGSGGSGGGGGGTGGGAAWAPPHLLSGAVDTRGSVVSVIPLQAAAAAAAAGGSGLTGAVEVTVRLVPPPHQQRQHQHQNQLRQHRRTEHGAHSDMHDAGVHGARLPYEGAQWQYGDAAGAERWARDAAGEPPHGATAFLHRQLPSQRHYGNPPGAVIGTAPSGHLAAAAEQVARTVPDATQRFTAKGDVVLAAAAPPPVPLQETLVWRAGHRESGTTAPWAVQVTTAAHPTTAAEPSGPVLRQPPPAGRSSDAGAAATARLHQPAWGPGDTGDLRAAGPSSSAVAPAFASSSATGGLGDARSHSPAVGDGAAAAGWAGRGPGSLASQAAIVPRTQADVHVPAFVGLSHLPHGARAVGGGGGGATRVDLSNGRVLAVLRAQQSARHVQTYLQKGDRNSP</sequence>
<feature type="compositionally biased region" description="Low complexity" evidence="1">
    <location>
        <begin position="285"/>
        <end position="299"/>
    </location>
</feature>
<protein>
    <submittedName>
        <fullName evidence="2">Uncharacterized protein</fullName>
    </submittedName>
</protein>
<feature type="compositionally biased region" description="Low complexity" evidence="1">
    <location>
        <begin position="1221"/>
        <end position="1232"/>
    </location>
</feature>
<proteinExistence type="predicted"/>
<feature type="compositionally biased region" description="Low complexity" evidence="1">
    <location>
        <begin position="603"/>
        <end position="620"/>
    </location>
</feature>
<feature type="compositionally biased region" description="Low complexity" evidence="1">
    <location>
        <begin position="62"/>
        <end position="87"/>
    </location>
</feature>
<feature type="region of interest" description="Disordered" evidence="1">
    <location>
        <begin position="1255"/>
        <end position="1364"/>
    </location>
</feature>
<feature type="compositionally biased region" description="Basic residues" evidence="1">
    <location>
        <begin position="1421"/>
        <end position="1436"/>
    </location>
</feature>
<feature type="compositionally biased region" description="Low complexity" evidence="1">
    <location>
        <begin position="577"/>
        <end position="595"/>
    </location>
</feature>
<feature type="compositionally biased region" description="Low complexity" evidence="1">
    <location>
        <begin position="522"/>
        <end position="536"/>
    </location>
</feature>
<feature type="compositionally biased region" description="Basic residues" evidence="1">
    <location>
        <begin position="628"/>
        <end position="647"/>
    </location>
</feature>
<keyword evidence="3" id="KW-1185">Reference proteome</keyword>
<evidence type="ECO:0000313" key="2">
    <source>
        <dbReference type="EMBL" id="KAG2451579.1"/>
    </source>
</evidence>
<feature type="compositionally biased region" description="Basic and acidic residues" evidence="1">
    <location>
        <begin position="673"/>
        <end position="688"/>
    </location>
</feature>
<dbReference type="EMBL" id="JAEHOD010000008">
    <property type="protein sequence ID" value="KAG2451579.1"/>
    <property type="molecule type" value="Genomic_DNA"/>
</dbReference>
<comment type="caution">
    <text evidence="2">The sequence shown here is derived from an EMBL/GenBank/DDBJ whole genome shotgun (WGS) entry which is preliminary data.</text>
</comment>
<feature type="region of interest" description="Disordered" evidence="1">
    <location>
        <begin position="774"/>
        <end position="793"/>
    </location>
</feature>
<feature type="compositionally biased region" description="Basic and acidic residues" evidence="1">
    <location>
        <begin position="300"/>
        <end position="312"/>
    </location>
</feature>